<dbReference type="EMBL" id="CM056741">
    <property type="protein sequence ID" value="KAJ8684115.1"/>
    <property type="molecule type" value="Genomic_DNA"/>
</dbReference>
<comment type="caution">
    <text evidence="1">The sequence shown here is derived from an EMBL/GenBank/DDBJ whole genome shotgun (WGS) entry which is preliminary data.</text>
</comment>
<accession>A0ACC2PKJ5</accession>
<proteinExistence type="predicted"/>
<evidence type="ECO:0000313" key="2">
    <source>
        <dbReference type="Proteomes" id="UP001239111"/>
    </source>
</evidence>
<protein>
    <submittedName>
        <fullName evidence="1">Uncharacterized protein</fullName>
    </submittedName>
</protein>
<dbReference type="Proteomes" id="UP001239111">
    <property type="component" value="Chromosome 1"/>
</dbReference>
<evidence type="ECO:0000313" key="1">
    <source>
        <dbReference type="EMBL" id="KAJ8684115.1"/>
    </source>
</evidence>
<organism evidence="1 2">
    <name type="scientific">Eretmocerus hayati</name>
    <dbReference type="NCBI Taxonomy" id="131215"/>
    <lineage>
        <taxon>Eukaryota</taxon>
        <taxon>Metazoa</taxon>
        <taxon>Ecdysozoa</taxon>
        <taxon>Arthropoda</taxon>
        <taxon>Hexapoda</taxon>
        <taxon>Insecta</taxon>
        <taxon>Pterygota</taxon>
        <taxon>Neoptera</taxon>
        <taxon>Endopterygota</taxon>
        <taxon>Hymenoptera</taxon>
        <taxon>Apocrita</taxon>
        <taxon>Proctotrupomorpha</taxon>
        <taxon>Chalcidoidea</taxon>
        <taxon>Aphelinidae</taxon>
        <taxon>Aphelininae</taxon>
        <taxon>Eretmocerus</taxon>
    </lineage>
</organism>
<keyword evidence="2" id="KW-1185">Reference proteome</keyword>
<feature type="non-terminal residue" evidence="1">
    <location>
        <position position="1"/>
    </location>
</feature>
<gene>
    <name evidence="1" type="ORF">QAD02_019907</name>
</gene>
<sequence>VHNRSKRYILHTSESCRKSDQGCERMNNGIPMAAQVIQNIIVQKAHLDVEKFTCFLNTLFSVSFVPEILNEVSTCFLVTQPCYPKFLAYVFQQLEHLKIEDYPVMSMDFIKALEWNAICILKTNDVSKYTIDEILSSIILWAEKLLNTKSTDTFESLDSNYQDVLISFSSLRVEKTVSLVDKISRVESLLQVQLPAFIDYSKNNRVKEAIIRFLLLKCTRNQYCDYLDEMIKSQDQILKCTSKLDVCDKVIHSTIEACLLSLEFPKTNPPHTVSFLIQCLTHSLPLIPVSKRKQKFCAGLCAILYKNIQILELSIKCTKISDAYTKLMNQLREHTSDFKVYMEALNCFAHECMHESENLRVFKGQHSSDSFRILQGYNLINDLLNDREISYESVKNFC</sequence>
<reference evidence="1" key="1">
    <citation type="submission" date="2023-04" db="EMBL/GenBank/DDBJ databases">
        <title>A chromosome-level genome assembly of the parasitoid wasp Eretmocerus hayati.</title>
        <authorList>
            <person name="Zhong Y."/>
            <person name="Liu S."/>
            <person name="Liu Y."/>
        </authorList>
    </citation>
    <scope>NUCLEOTIDE SEQUENCE</scope>
    <source>
        <strain evidence="1">ZJU_SS_LIU_2023</strain>
    </source>
</reference>
<name>A0ACC2PKJ5_9HYME</name>